<dbReference type="Pfam" id="PF10648">
    <property type="entry name" value="Gmad2"/>
    <property type="match status" value="1"/>
</dbReference>
<gene>
    <name evidence="2" type="ORF">A2128_00845</name>
</gene>
<organism evidence="2 3">
    <name type="scientific">Candidatus Liptonbacteria bacterium GWC1_60_9</name>
    <dbReference type="NCBI Taxonomy" id="1798645"/>
    <lineage>
        <taxon>Bacteria</taxon>
        <taxon>Candidatus Liptoniibacteriota</taxon>
    </lineage>
</organism>
<comment type="caution">
    <text evidence="2">The sequence shown here is derived from an EMBL/GenBank/DDBJ whole genome shotgun (WGS) entry which is preliminary data.</text>
</comment>
<dbReference type="AlphaFoldDB" id="A0A1G2C7E3"/>
<protein>
    <recommendedName>
        <fullName evidence="1">Bacterial spore germination immunoglobulin-like domain-containing protein</fullName>
    </recommendedName>
</protein>
<evidence type="ECO:0000313" key="2">
    <source>
        <dbReference type="EMBL" id="OGY96580.1"/>
    </source>
</evidence>
<evidence type="ECO:0000313" key="3">
    <source>
        <dbReference type="Proteomes" id="UP000176349"/>
    </source>
</evidence>
<sequence length="150" mass="16683">MKKQILFLVLGTMLGLSLFALVRPRSADGPVLAPEPQLQTAGKQDLLVVESPAINERIMSPVLVRGRARGFWFFEASFPVKILDKNGEVLGSGIAEAQSEWMTENFVPFRAVISFQPTESETGTLVLEKDNPSGLPEHADELRMPIRFFR</sequence>
<proteinExistence type="predicted"/>
<evidence type="ECO:0000259" key="1">
    <source>
        <dbReference type="Pfam" id="PF10648"/>
    </source>
</evidence>
<dbReference type="EMBL" id="MHKV01000041">
    <property type="protein sequence ID" value="OGY96580.1"/>
    <property type="molecule type" value="Genomic_DNA"/>
</dbReference>
<reference evidence="2 3" key="1">
    <citation type="journal article" date="2016" name="Nat. Commun.">
        <title>Thousands of microbial genomes shed light on interconnected biogeochemical processes in an aquifer system.</title>
        <authorList>
            <person name="Anantharaman K."/>
            <person name="Brown C.T."/>
            <person name="Hug L.A."/>
            <person name="Sharon I."/>
            <person name="Castelle C.J."/>
            <person name="Probst A.J."/>
            <person name="Thomas B.C."/>
            <person name="Singh A."/>
            <person name="Wilkins M.J."/>
            <person name="Karaoz U."/>
            <person name="Brodie E.L."/>
            <person name="Williams K.H."/>
            <person name="Hubbard S.S."/>
            <person name="Banfield J.F."/>
        </authorList>
    </citation>
    <scope>NUCLEOTIDE SEQUENCE [LARGE SCALE GENOMIC DNA]</scope>
</reference>
<dbReference type="Proteomes" id="UP000176349">
    <property type="component" value="Unassembled WGS sequence"/>
</dbReference>
<feature type="domain" description="Bacterial spore germination immunoglobulin-like" evidence="1">
    <location>
        <begin position="48"/>
        <end position="133"/>
    </location>
</feature>
<accession>A0A1G2C7E3</accession>
<dbReference type="InterPro" id="IPR018911">
    <property type="entry name" value="Gmad2_Ig-like_dom"/>
</dbReference>
<name>A0A1G2C7E3_9BACT</name>